<dbReference type="GO" id="GO:0010411">
    <property type="term" value="P:xyloglucan metabolic process"/>
    <property type="evidence" value="ECO:0007669"/>
    <property type="project" value="TreeGrafter"/>
</dbReference>
<gene>
    <name evidence="9" type="ORF">METZ01_LOCUS390983</name>
</gene>
<keyword evidence="1" id="KW-0732">Signal</keyword>
<evidence type="ECO:0000256" key="1">
    <source>
        <dbReference type="ARBA" id="ARBA00022729"/>
    </source>
</evidence>
<dbReference type="AlphaFoldDB" id="A0A382UV62"/>
<dbReference type="CDD" id="cd15482">
    <property type="entry name" value="Sialidase_non-viral"/>
    <property type="match status" value="1"/>
</dbReference>
<keyword evidence="2" id="KW-0677">Repeat</keyword>
<feature type="non-terminal residue" evidence="9">
    <location>
        <position position="242"/>
    </location>
</feature>
<organism evidence="9">
    <name type="scientific">marine metagenome</name>
    <dbReference type="NCBI Taxonomy" id="408172"/>
    <lineage>
        <taxon>unclassified sequences</taxon>
        <taxon>metagenomes</taxon>
        <taxon>ecological metagenomes</taxon>
    </lineage>
</organism>
<keyword evidence="4" id="KW-0119">Carbohydrate metabolism</keyword>
<dbReference type="InterPro" id="IPR052025">
    <property type="entry name" value="Xyloglucanase_GH74"/>
</dbReference>
<dbReference type="Gene3D" id="2.130.10.10">
    <property type="entry name" value="YVTN repeat-like/Quinoprotein amine dehydrogenase"/>
    <property type="match status" value="1"/>
</dbReference>
<evidence type="ECO:0000256" key="7">
    <source>
        <dbReference type="ARBA" id="ARBA00037986"/>
    </source>
</evidence>
<comment type="similarity">
    <text evidence="7">Belongs to the glycosyl hydrolase 74 family.</text>
</comment>
<sequence length="242" mass="25923">MTTNDPSVPQVGDVSDALEWRCIGPHRGGRVVAVAGDPYNSNVFYFGACAGGVWKTIDGGTYWENISDGFFNTAAVGAIAVADSDPNVIYVGTGESCIRVDVSHGDGVYKSTDGGQTWAHVGLTDTRHIARIRVHPENPDLVYVAALGHAYGPNQQRGVFRSTDGGKNWEQVLFKSEKAGAIDLCMDAVNPRVLYASIWEGHRKFREISSGGPDSGLYKSMDGGDSWVELTDKPGMPNGIKG</sequence>
<dbReference type="InterPro" id="IPR015943">
    <property type="entry name" value="WD40/YVTN_repeat-like_dom_sf"/>
</dbReference>
<protein>
    <recommendedName>
        <fullName evidence="8">Sortilin N-terminal domain-containing protein</fullName>
    </recommendedName>
</protein>
<dbReference type="GO" id="GO:0000272">
    <property type="term" value="P:polysaccharide catabolic process"/>
    <property type="evidence" value="ECO:0007669"/>
    <property type="project" value="UniProtKB-KW"/>
</dbReference>
<evidence type="ECO:0000256" key="5">
    <source>
        <dbReference type="ARBA" id="ARBA00023295"/>
    </source>
</evidence>
<dbReference type="GO" id="GO:0016798">
    <property type="term" value="F:hydrolase activity, acting on glycosyl bonds"/>
    <property type="evidence" value="ECO:0007669"/>
    <property type="project" value="UniProtKB-KW"/>
</dbReference>
<keyword evidence="5" id="KW-0326">Glycosidase</keyword>
<dbReference type="EMBL" id="UINC01147041">
    <property type="protein sequence ID" value="SVD38129.1"/>
    <property type="molecule type" value="Genomic_DNA"/>
</dbReference>
<reference evidence="9" key="1">
    <citation type="submission" date="2018-05" db="EMBL/GenBank/DDBJ databases">
        <authorList>
            <person name="Lanie J.A."/>
            <person name="Ng W.-L."/>
            <person name="Kazmierczak K.M."/>
            <person name="Andrzejewski T.M."/>
            <person name="Davidsen T.M."/>
            <person name="Wayne K.J."/>
            <person name="Tettelin H."/>
            <person name="Glass J.I."/>
            <person name="Rusch D."/>
            <person name="Podicherti R."/>
            <person name="Tsui H.-C.T."/>
            <person name="Winkler M.E."/>
        </authorList>
    </citation>
    <scope>NUCLEOTIDE SEQUENCE</scope>
</reference>
<dbReference type="PANTHER" id="PTHR43739">
    <property type="entry name" value="XYLOGLUCANASE (EUROFUNG)"/>
    <property type="match status" value="1"/>
</dbReference>
<evidence type="ECO:0000256" key="4">
    <source>
        <dbReference type="ARBA" id="ARBA00023277"/>
    </source>
</evidence>
<evidence type="ECO:0000313" key="9">
    <source>
        <dbReference type="EMBL" id="SVD38129.1"/>
    </source>
</evidence>
<proteinExistence type="inferred from homology"/>
<name>A0A382UV62_9ZZZZ</name>
<keyword evidence="3" id="KW-0378">Hydrolase</keyword>
<evidence type="ECO:0000256" key="6">
    <source>
        <dbReference type="ARBA" id="ARBA00023326"/>
    </source>
</evidence>
<keyword evidence="6" id="KW-0624">Polysaccharide degradation</keyword>
<dbReference type="SUPFAM" id="SSF50939">
    <property type="entry name" value="Sialidases"/>
    <property type="match status" value="1"/>
</dbReference>
<feature type="domain" description="Sortilin N-terminal" evidence="8">
    <location>
        <begin position="108"/>
        <end position="232"/>
    </location>
</feature>
<dbReference type="InterPro" id="IPR031778">
    <property type="entry name" value="Sortilin_N"/>
</dbReference>
<dbReference type="InterPro" id="IPR036278">
    <property type="entry name" value="Sialidase_sf"/>
</dbReference>
<evidence type="ECO:0000259" key="8">
    <source>
        <dbReference type="Pfam" id="PF15902"/>
    </source>
</evidence>
<dbReference type="Pfam" id="PF15902">
    <property type="entry name" value="Sortilin-Vps10"/>
    <property type="match status" value="1"/>
</dbReference>
<evidence type="ECO:0000256" key="2">
    <source>
        <dbReference type="ARBA" id="ARBA00022737"/>
    </source>
</evidence>
<evidence type="ECO:0000256" key="3">
    <source>
        <dbReference type="ARBA" id="ARBA00022801"/>
    </source>
</evidence>
<accession>A0A382UV62</accession>
<dbReference type="PANTHER" id="PTHR43739:SF2">
    <property type="entry name" value="OLIGOXYLOGLUCAN-REDUCING END-SPECIFIC XYLOGLUCANASE-RELATED"/>
    <property type="match status" value="1"/>
</dbReference>